<comment type="caution">
    <text evidence="10">The sequence shown here is derived from an EMBL/GenBank/DDBJ whole genome shotgun (WGS) entry which is preliminary data.</text>
</comment>
<dbReference type="GO" id="GO:0005737">
    <property type="term" value="C:cytoplasm"/>
    <property type="evidence" value="ECO:0007669"/>
    <property type="project" value="UniProtKB-SubCell"/>
</dbReference>
<dbReference type="InterPro" id="IPR000534">
    <property type="entry name" value="Semialdehyde_DH_NAD-bd"/>
</dbReference>
<comment type="subcellular location">
    <subcellularLocation>
        <location evidence="7">Cytoplasm</location>
    </subcellularLocation>
</comment>
<dbReference type="InterPro" id="IPR000706">
    <property type="entry name" value="AGPR_type-1"/>
</dbReference>
<dbReference type="FunFam" id="3.30.360.10:FF:000014">
    <property type="entry name" value="N-acetyl-gamma-glutamyl-phosphate reductase"/>
    <property type="match status" value="1"/>
</dbReference>
<dbReference type="GO" id="GO:0051287">
    <property type="term" value="F:NAD binding"/>
    <property type="evidence" value="ECO:0007669"/>
    <property type="project" value="InterPro"/>
</dbReference>
<evidence type="ECO:0000256" key="1">
    <source>
        <dbReference type="ARBA" id="ARBA00004862"/>
    </source>
</evidence>
<comment type="pathway">
    <text evidence="1 7">Amino-acid biosynthesis; L-arginine biosynthesis; N(2)-acetyl-L-ornithine from L-glutamate: step 3/4.</text>
</comment>
<evidence type="ECO:0000256" key="4">
    <source>
        <dbReference type="ARBA" id="ARBA00022857"/>
    </source>
</evidence>
<keyword evidence="4 7" id="KW-0521">NADP</keyword>
<proteinExistence type="inferred from homology"/>
<feature type="active site" evidence="7 8">
    <location>
        <position position="148"/>
    </location>
</feature>
<dbReference type="SUPFAM" id="SSF51735">
    <property type="entry name" value="NAD(P)-binding Rossmann-fold domains"/>
    <property type="match status" value="1"/>
</dbReference>
<dbReference type="InterPro" id="IPR050085">
    <property type="entry name" value="AGPR"/>
</dbReference>
<dbReference type="Pfam" id="PF01118">
    <property type="entry name" value="Semialdhyde_dh"/>
    <property type="match status" value="1"/>
</dbReference>
<evidence type="ECO:0000256" key="2">
    <source>
        <dbReference type="ARBA" id="ARBA00022571"/>
    </source>
</evidence>
<comment type="catalytic activity">
    <reaction evidence="6 7">
        <text>N-acetyl-L-glutamate 5-semialdehyde + phosphate + NADP(+) = N-acetyl-L-glutamyl 5-phosphate + NADPH + H(+)</text>
        <dbReference type="Rhea" id="RHEA:21588"/>
        <dbReference type="ChEBI" id="CHEBI:15378"/>
        <dbReference type="ChEBI" id="CHEBI:29123"/>
        <dbReference type="ChEBI" id="CHEBI:43474"/>
        <dbReference type="ChEBI" id="CHEBI:57783"/>
        <dbReference type="ChEBI" id="CHEBI:57936"/>
        <dbReference type="ChEBI" id="CHEBI:58349"/>
        <dbReference type="EC" id="1.2.1.38"/>
    </reaction>
</comment>
<dbReference type="NCBIfam" id="TIGR01850">
    <property type="entry name" value="argC"/>
    <property type="match status" value="1"/>
</dbReference>
<organism evidence="10 11">
    <name type="scientific">Limosilactobacillus mucosae</name>
    <name type="common">Lactobacillus mucosae</name>
    <dbReference type="NCBI Taxonomy" id="97478"/>
    <lineage>
        <taxon>Bacteria</taxon>
        <taxon>Bacillati</taxon>
        <taxon>Bacillota</taxon>
        <taxon>Bacilli</taxon>
        <taxon>Lactobacillales</taxon>
        <taxon>Lactobacillaceae</taxon>
        <taxon>Limosilactobacillus</taxon>
    </lineage>
</organism>
<evidence type="ECO:0000313" key="11">
    <source>
        <dbReference type="Proteomes" id="UP001220670"/>
    </source>
</evidence>
<evidence type="ECO:0000256" key="7">
    <source>
        <dbReference type="HAMAP-Rule" id="MF_00150"/>
    </source>
</evidence>
<dbReference type="Proteomes" id="UP001220670">
    <property type="component" value="Unassembled WGS sequence"/>
</dbReference>
<comment type="similarity">
    <text evidence="7">Belongs to the NAGSA dehydrogenase family. Type 1 subfamily.</text>
</comment>
<dbReference type="RefSeq" id="WP_272208338.1">
    <property type="nucleotide sequence ID" value="NZ_JAQOMV010000001.1"/>
</dbReference>
<evidence type="ECO:0000256" key="3">
    <source>
        <dbReference type="ARBA" id="ARBA00022605"/>
    </source>
</evidence>
<evidence type="ECO:0000259" key="9">
    <source>
        <dbReference type="SMART" id="SM00859"/>
    </source>
</evidence>
<evidence type="ECO:0000256" key="6">
    <source>
        <dbReference type="ARBA" id="ARBA00050557"/>
    </source>
</evidence>
<dbReference type="PANTHER" id="PTHR32338:SF10">
    <property type="entry name" value="N-ACETYL-GAMMA-GLUTAMYL-PHOSPHATE REDUCTASE, CHLOROPLASTIC-RELATED"/>
    <property type="match status" value="1"/>
</dbReference>
<name>A0AAJ1HTX4_LIMMU</name>
<feature type="domain" description="Semialdehyde dehydrogenase NAD-binding" evidence="9">
    <location>
        <begin position="2"/>
        <end position="142"/>
    </location>
</feature>
<dbReference type="InterPro" id="IPR036291">
    <property type="entry name" value="NAD(P)-bd_dom_sf"/>
</dbReference>
<dbReference type="Pfam" id="PF22698">
    <property type="entry name" value="Semialdhyde_dhC_1"/>
    <property type="match status" value="1"/>
</dbReference>
<dbReference type="Gene3D" id="3.40.50.720">
    <property type="entry name" value="NAD(P)-binding Rossmann-like Domain"/>
    <property type="match status" value="1"/>
</dbReference>
<keyword evidence="7" id="KW-0963">Cytoplasm</keyword>
<gene>
    <name evidence="7 10" type="primary">argC</name>
    <name evidence="10" type="ORF">PO250_10230</name>
</gene>
<dbReference type="CDD" id="cd17895">
    <property type="entry name" value="AGPR_1_N"/>
    <property type="match status" value="1"/>
</dbReference>
<evidence type="ECO:0000256" key="5">
    <source>
        <dbReference type="ARBA" id="ARBA00023002"/>
    </source>
</evidence>
<sequence length="343" mass="38013">MNAAIIGVTGYSGTVLYQLLSQHPVVENIHLYGHQKDVAKPRFLNDEVEAFCDRRILIEPYDVRKTMAENDVVFFATPAGVTSKLAKPYLETGFPVIDLSGDMRLKDPAAYEKWYHKDAAPAAELAQAQYGLADFNAVQKGYVANPGCYATATLLGLAPLIKQHLIDPDSIIVDAKSGLSGAGKKLTTSSHFAWINENSQPYKVNQHQHIPEIIQQLQVWDQNVKALQFTTTLIPVTRGIMASIYAKPLPGVDEIQLDKAFEECYGKRRFVRLIKNGWPSIKEVSHSNFCDLGWALDPNSHTILVVSVIDNLMKGAAGQAVQNLNHMFELDETLGLPMIPSWP</sequence>
<dbReference type="AlphaFoldDB" id="A0AAJ1HTX4"/>
<reference evidence="10" key="1">
    <citation type="submission" date="2023-01" db="EMBL/GenBank/DDBJ databases">
        <title>Genome analysis of 13 Lactobacillus isolated from gut of wild boar.</title>
        <authorList>
            <person name="Papp P."/>
            <person name="Libisch B."/>
            <person name="Nagy T."/>
            <person name="Olasz F."/>
        </authorList>
    </citation>
    <scope>NUCLEOTIDE SEQUENCE</scope>
    <source>
        <strain evidence="10">F146</strain>
    </source>
</reference>
<accession>A0AAJ1HTX4</accession>
<dbReference type="SUPFAM" id="SSF55347">
    <property type="entry name" value="Glyceraldehyde-3-phosphate dehydrogenase-like, C-terminal domain"/>
    <property type="match status" value="1"/>
</dbReference>
<keyword evidence="2 7" id="KW-0055">Arginine biosynthesis</keyword>
<dbReference type="SMART" id="SM00859">
    <property type="entry name" value="Semialdhyde_dh"/>
    <property type="match status" value="1"/>
</dbReference>
<dbReference type="GO" id="GO:0003942">
    <property type="term" value="F:N-acetyl-gamma-glutamyl-phosphate reductase activity"/>
    <property type="evidence" value="ECO:0007669"/>
    <property type="project" value="UniProtKB-UniRule"/>
</dbReference>
<keyword evidence="3 7" id="KW-0028">Amino-acid biosynthesis</keyword>
<dbReference type="InterPro" id="IPR058924">
    <property type="entry name" value="AGPR_dimerisation_dom"/>
</dbReference>
<dbReference type="EMBL" id="JAQONE010000027">
    <property type="protein sequence ID" value="MDC2830648.1"/>
    <property type="molecule type" value="Genomic_DNA"/>
</dbReference>
<comment type="function">
    <text evidence="7">Catalyzes the NADPH-dependent reduction of N-acetyl-5-glutamyl phosphate to yield N-acetyl-L-glutamate 5-semialdehyde.</text>
</comment>
<keyword evidence="5 7" id="KW-0560">Oxidoreductase</keyword>
<protein>
    <recommendedName>
        <fullName evidence="7">N-acetyl-gamma-glutamyl-phosphate reductase</fullName>
        <shortName evidence="7">AGPR</shortName>
        <ecNumber evidence="7">1.2.1.38</ecNumber>
    </recommendedName>
    <alternativeName>
        <fullName evidence="7">N-acetyl-glutamate semialdehyde dehydrogenase</fullName>
        <shortName evidence="7">NAGSA dehydrogenase</shortName>
    </alternativeName>
</protein>
<dbReference type="GO" id="GO:0070401">
    <property type="term" value="F:NADP+ binding"/>
    <property type="evidence" value="ECO:0007669"/>
    <property type="project" value="InterPro"/>
</dbReference>
<evidence type="ECO:0000256" key="8">
    <source>
        <dbReference type="PROSITE-ProRule" id="PRU10010"/>
    </source>
</evidence>
<dbReference type="InterPro" id="IPR023013">
    <property type="entry name" value="AGPR_AS"/>
</dbReference>
<dbReference type="PROSITE" id="PS01224">
    <property type="entry name" value="ARGC"/>
    <property type="match status" value="1"/>
</dbReference>
<dbReference type="GO" id="GO:0006526">
    <property type="term" value="P:L-arginine biosynthetic process"/>
    <property type="evidence" value="ECO:0007669"/>
    <property type="project" value="UniProtKB-UniRule"/>
</dbReference>
<dbReference type="PANTHER" id="PTHR32338">
    <property type="entry name" value="N-ACETYL-GAMMA-GLUTAMYL-PHOSPHATE REDUCTASE, CHLOROPLASTIC-RELATED-RELATED"/>
    <property type="match status" value="1"/>
</dbReference>
<dbReference type="CDD" id="cd23934">
    <property type="entry name" value="AGPR_1_C"/>
    <property type="match status" value="1"/>
</dbReference>
<dbReference type="EC" id="1.2.1.38" evidence="7"/>
<dbReference type="HAMAP" id="MF_00150">
    <property type="entry name" value="ArgC_type1"/>
    <property type="match status" value="1"/>
</dbReference>
<dbReference type="Gene3D" id="3.30.360.10">
    <property type="entry name" value="Dihydrodipicolinate Reductase, domain 2"/>
    <property type="match status" value="1"/>
</dbReference>
<evidence type="ECO:0000313" key="10">
    <source>
        <dbReference type="EMBL" id="MDC2830648.1"/>
    </source>
</evidence>